<protein>
    <submittedName>
        <fullName evidence="1">Uncharacterized protein</fullName>
    </submittedName>
</protein>
<dbReference type="HOGENOM" id="CLU_1434449_0_0_1"/>
<dbReference type="Proteomes" id="UP000007304">
    <property type="component" value="Unassembled WGS sequence"/>
</dbReference>
<dbReference type="VEuPathDB" id="FungiDB:HMPREF1120_01610"/>
<dbReference type="AlphaFoldDB" id="H6BSR4"/>
<accession>H6BSR4</accession>
<evidence type="ECO:0000313" key="2">
    <source>
        <dbReference type="Proteomes" id="UP000007304"/>
    </source>
</evidence>
<dbReference type="GeneID" id="20306249"/>
<keyword evidence="2" id="KW-1185">Reference proteome</keyword>
<dbReference type="RefSeq" id="XP_009153877.1">
    <property type="nucleotide sequence ID" value="XM_009155629.1"/>
</dbReference>
<dbReference type="EMBL" id="JH226131">
    <property type="protein sequence ID" value="EHY53417.1"/>
    <property type="molecule type" value="Genomic_DNA"/>
</dbReference>
<evidence type="ECO:0000313" key="1">
    <source>
        <dbReference type="EMBL" id="EHY53417.1"/>
    </source>
</evidence>
<proteinExistence type="predicted"/>
<reference evidence="1" key="1">
    <citation type="submission" date="2011-07" db="EMBL/GenBank/DDBJ databases">
        <title>The Genome Sequence of Exophiala (Wangiella) dermatitidis NIH/UT8656.</title>
        <authorList>
            <consortium name="The Broad Institute Genome Sequencing Platform"/>
            <person name="Cuomo C."/>
            <person name="Wang Z."/>
            <person name="Hunicke-Smith S."/>
            <person name="Szanislo P.J."/>
            <person name="Earl A."/>
            <person name="Young S.K."/>
            <person name="Zeng Q."/>
            <person name="Gargeya S."/>
            <person name="Fitzgerald M."/>
            <person name="Haas B."/>
            <person name="Abouelleil A."/>
            <person name="Alvarado L."/>
            <person name="Arachchi H.M."/>
            <person name="Berlin A."/>
            <person name="Brown A."/>
            <person name="Chapman S.B."/>
            <person name="Chen Z."/>
            <person name="Dunbar C."/>
            <person name="Freedman E."/>
            <person name="Gearin G."/>
            <person name="Gellesch M."/>
            <person name="Goldberg J."/>
            <person name="Griggs A."/>
            <person name="Gujja S."/>
            <person name="Heiman D."/>
            <person name="Howarth C."/>
            <person name="Larson L."/>
            <person name="Lui A."/>
            <person name="MacDonald P.J.P."/>
            <person name="Montmayeur A."/>
            <person name="Murphy C."/>
            <person name="Neiman D."/>
            <person name="Pearson M."/>
            <person name="Priest M."/>
            <person name="Roberts A."/>
            <person name="Saif S."/>
            <person name="Shea T."/>
            <person name="Shenoy N."/>
            <person name="Sisk P."/>
            <person name="Stolte C."/>
            <person name="Sykes S."/>
            <person name="Wortman J."/>
            <person name="Nusbaum C."/>
            <person name="Birren B."/>
        </authorList>
    </citation>
    <scope>NUCLEOTIDE SEQUENCE</scope>
    <source>
        <strain evidence="1">NIH/UT8656</strain>
    </source>
</reference>
<gene>
    <name evidence="1" type="ORF">HMPREF1120_01610</name>
</gene>
<name>H6BSR4_EXODN</name>
<dbReference type="RefSeq" id="XP_009153878.1">
    <property type="nucleotide sequence ID" value="XM_009155630.1"/>
</dbReference>
<sequence length="189" mass="21186">MSGPRLAGSPSRSVWARAICPSFLQNRLFGALISLHGPSHTHGDCAWQIEELTNNSKWVRIAGADFILNHVAANVHLCSSAACLRQYGEVFFGLSGMVTLNLAGWTMLPFRQRFGPTLVQNLAQTPGHVTVPRLRMRPTADIKQMQGTWSQTYTYNILVDTWLKPCLWPRLESSLLVDLQMLTYLLYSP</sequence>
<organism evidence="1 2">
    <name type="scientific">Exophiala dermatitidis (strain ATCC 34100 / CBS 525.76 / NIH/UT8656)</name>
    <name type="common">Black yeast</name>
    <name type="synonym">Wangiella dermatitidis</name>
    <dbReference type="NCBI Taxonomy" id="858893"/>
    <lineage>
        <taxon>Eukaryota</taxon>
        <taxon>Fungi</taxon>
        <taxon>Dikarya</taxon>
        <taxon>Ascomycota</taxon>
        <taxon>Pezizomycotina</taxon>
        <taxon>Eurotiomycetes</taxon>
        <taxon>Chaetothyriomycetidae</taxon>
        <taxon>Chaetothyriales</taxon>
        <taxon>Herpotrichiellaceae</taxon>
        <taxon>Exophiala</taxon>
    </lineage>
</organism>
<dbReference type="EMBL" id="JH226131">
    <property type="protein sequence ID" value="EHY53416.1"/>
    <property type="molecule type" value="Genomic_DNA"/>
</dbReference>